<organism evidence="2 3">
    <name type="scientific">Eumeta variegata</name>
    <name type="common">Bagworm moth</name>
    <name type="synonym">Eumeta japonica</name>
    <dbReference type="NCBI Taxonomy" id="151549"/>
    <lineage>
        <taxon>Eukaryota</taxon>
        <taxon>Metazoa</taxon>
        <taxon>Ecdysozoa</taxon>
        <taxon>Arthropoda</taxon>
        <taxon>Hexapoda</taxon>
        <taxon>Insecta</taxon>
        <taxon>Pterygota</taxon>
        <taxon>Neoptera</taxon>
        <taxon>Endopterygota</taxon>
        <taxon>Lepidoptera</taxon>
        <taxon>Glossata</taxon>
        <taxon>Ditrysia</taxon>
        <taxon>Tineoidea</taxon>
        <taxon>Psychidae</taxon>
        <taxon>Oiketicinae</taxon>
        <taxon>Eumeta</taxon>
    </lineage>
</organism>
<dbReference type="Proteomes" id="UP000299102">
    <property type="component" value="Unassembled WGS sequence"/>
</dbReference>
<evidence type="ECO:0000313" key="3">
    <source>
        <dbReference type="Proteomes" id="UP000299102"/>
    </source>
</evidence>
<protein>
    <submittedName>
        <fullName evidence="2">Uncharacterized protein</fullName>
    </submittedName>
</protein>
<feature type="region of interest" description="Disordered" evidence="1">
    <location>
        <begin position="54"/>
        <end position="75"/>
    </location>
</feature>
<keyword evidence="3" id="KW-1185">Reference proteome</keyword>
<sequence length="120" mass="12852">MPSVSSADPISMNDVPLDKAARRAAGGVGRGGAIYVARSHVFVATRAAYGVPCGPPARPLPPRHNPGPAPDSDMQISRNNRWMAENVRPSGGRRLSPTVYIIYNKTSTIDIMLRSTDVIL</sequence>
<evidence type="ECO:0000313" key="2">
    <source>
        <dbReference type="EMBL" id="GBP11022.1"/>
    </source>
</evidence>
<feature type="compositionally biased region" description="Pro residues" evidence="1">
    <location>
        <begin position="54"/>
        <end position="69"/>
    </location>
</feature>
<proteinExistence type="predicted"/>
<dbReference type="AlphaFoldDB" id="A0A4C1T9A4"/>
<comment type="caution">
    <text evidence="2">The sequence shown here is derived from an EMBL/GenBank/DDBJ whole genome shotgun (WGS) entry which is preliminary data.</text>
</comment>
<gene>
    <name evidence="2" type="ORF">EVAR_79700_1</name>
</gene>
<accession>A0A4C1T9A4</accession>
<name>A0A4C1T9A4_EUMVA</name>
<evidence type="ECO:0000256" key="1">
    <source>
        <dbReference type="SAM" id="MobiDB-lite"/>
    </source>
</evidence>
<reference evidence="2 3" key="1">
    <citation type="journal article" date="2019" name="Commun. Biol.">
        <title>The bagworm genome reveals a unique fibroin gene that provides high tensile strength.</title>
        <authorList>
            <person name="Kono N."/>
            <person name="Nakamura H."/>
            <person name="Ohtoshi R."/>
            <person name="Tomita M."/>
            <person name="Numata K."/>
            <person name="Arakawa K."/>
        </authorList>
    </citation>
    <scope>NUCLEOTIDE SEQUENCE [LARGE SCALE GENOMIC DNA]</scope>
</reference>
<dbReference type="EMBL" id="BGZK01000044">
    <property type="protein sequence ID" value="GBP11022.1"/>
    <property type="molecule type" value="Genomic_DNA"/>
</dbReference>